<dbReference type="GO" id="GO:0046872">
    <property type="term" value="F:metal ion binding"/>
    <property type="evidence" value="ECO:0007669"/>
    <property type="project" value="UniProtKB-KW"/>
</dbReference>
<dbReference type="PANTHER" id="PTHR42648:SF18">
    <property type="entry name" value="RETROTRANSPOSON, UNCLASSIFIED-LIKE PROTEIN"/>
    <property type="match status" value="1"/>
</dbReference>
<evidence type="ECO:0000256" key="2">
    <source>
        <dbReference type="ARBA" id="ARBA00022801"/>
    </source>
</evidence>
<dbReference type="PANTHER" id="PTHR42648">
    <property type="entry name" value="TRANSPOSASE, PUTATIVE-RELATED"/>
    <property type="match status" value="1"/>
</dbReference>
<dbReference type="InterPro" id="IPR013103">
    <property type="entry name" value="RVT_2"/>
</dbReference>
<dbReference type="SUPFAM" id="SSF53098">
    <property type="entry name" value="Ribonuclease H-like"/>
    <property type="match status" value="1"/>
</dbReference>
<feature type="domain" description="Retroviral polymerase SH3-like" evidence="4">
    <location>
        <begin position="55"/>
        <end position="119"/>
    </location>
</feature>
<evidence type="ECO:0000259" key="4">
    <source>
        <dbReference type="Pfam" id="PF25597"/>
    </source>
</evidence>
<dbReference type="InterPro" id="IPR012337">
    <property type="entry name" value="RNaseH-like_sf"/>
</dbReference>
<sequence>MLLEKKLPKTFWPEAVNWTVHILNRSPTLTVKNMTPDEAWSGVKPSVEHFRVFGCISHVHVPDIKRTKLEDKRFTCVLLGVSEESKAYRLYDPIAKKIVISRDVVFEEDKSWDWDKSYKEQVIAMLEWGDNEENVAANNEGEVESEDGSSVEEVGVVSPNLVDEESSPSSNERRVRSPPVWMRDYETGEGLSEEEDETHIALFASGDPFYFEEAVKSAKSRAAMDSKIKSIEKNDTWVLINLPAGAKKIGVKWIYKTKLNEHGEVDKFKARLVAKGYMANIRGVDGYGQPFDLPTISPLETPLGFEPVTLALIPLVGHQVLPTLLKAIAVRKELQINELDLIHFVPDPLGLGMGLLLTLLRSFRISGVVPHHMPVEHIPNFGHAERHSRVPSLGGLHGVHNQHPNIIHALNVNLFLEEFIVFFIICVQVLKEGFDGGGYEDIERDEGGVESSMAWDLNGGFEKEIGWRIEGMVGFEGYMCMVPIHVGRSKDENIDMRVERIDRVVGKSSLKNGFNGVDKWRDESSRGDDLDDEADISLYFTFSSSVTFTTSLSFSATDLLPLSQPPILSHQLSFCLAMSHLS</sequence>
<evidence type="ECO:0000313" key="6">
    <source>
        <dbReference type="Proteomes" id="UP000288805"/>
    </source>
</evidence>
<dbReference type="Proteomes" id="UP000288805">
    <property type="component" value="Unassembled WGS sequence"/>
</dbReference>
<protein>
    <submittedName>
        <fullName evidence="5">Retrovirus-related Pol polyprotein from transposon TNT 1-94</fullName>
    </submittedName>
</protein>
<evidence type="ECO:0000313" key="5">
    <source>
        <dbReference type="EMBL" id="RVW62537.1"/>
    </source>
</evidence>
<feature type="domain" description="Reverse transcriptase Ty1/copia-type" evidence="3">
    <location>
        <begin position="234"/>
        <end position="278"/>
    </location>
</feature>
<proteinExistence type="predicted"/>
<accession>A0A438FRG5</accession>
<name>A0A438FRG5_VITVI</name>
<dbReference type="GO" id="GO:0016787">
    <property type="term" value="F:hydrolase activity"/>
    <property type="evidence" value="ECO:0007669"/>
    <property type="project" value="UniProtKB-KW"/>
</dbReference>
<dbReference type="InterPro" id="IPR057670">
    <property type="entry name" value="SH3_retrovirus"/>
</dbReference>
<comment type="caution">
    <text evidence="5">The sequence shown here is derived from an EMBL/GenBank/DDBJ whole genome shotgun (WGS) entry which is preliminary data.</text>
</comment>
<keyword evidence="1" id="KW-0479">Metal-binding</keyword>
<gene>
    <name evidence="5" type="primary">POLX_3867</name>
    <name evidence="5" type="ORF">CK203_062257</name>
</gene>
<dbReference type="Pfam" id="PF25597">
    <property type="entry name" value="SH3_retrovirus"/>
    <property type="match status" value="1"/>
</dbReference>
<dbReference type="InterPro" id="IPR039537">
    <property type="entry name" value="Retrotran_Ty1/copia-like"/>
</dbReference>
<evidence type="ECO:0000259" key="3">
    <source>
        <dbReference type="Pfam" id="PF07727"/>
    </source>
</evidence>
<reference evidence="5 6" key="1">
    <citation type="journal article" date="2018" name="PLoS Genet.">
        <title>Population sequencing reveals clonal diversity and ancestral inbreeding in the grapevine cultivar Chardonnay.</title>
        <authorList>
            <person name="Roach M.J."/>
            <person name="Johnson D.L."/>
            <person name="Bohlmann J."/>
            <person name="van Vuuren H.J."/>
            <person name="Jones S.J."/>
            <person name="Pretorius I.S."/>
            <person name="Schmidt S.A."/>
            <person name="Borneman A.R."/>
        </authorList>
    </citation>
    <scope>NUCLEOTIDE SEQUENCE [LARGE SCALE GENOMIC DNA]</scope>
    <source>
        <strain evidence="6">cv. Chardonnay</strain>
        <tissue evidence="5">Leaf</tissue>
    </source>
</reference>
<dbReference type="EMBL" id="QGNW01000769">
    <property type="protein sequence ID" value="RVW62537.1"/>
    <property type="molecule type" value="Genomic_DNA"/>
</dbReference>
<dbReference type="Pfam" id="PF07727">
    <property type="entry name" value="RVT_2"/>
    <property type="match status" value="1"/>
</dbReference>
<organism evidence="5 6">
    <name type="scientific">Vitis vinifera</name>
    <name type="common">Grape</name>
    <dbReference type="NCBI Taxonomy" id="29760"/>
    <lineage>
        <taxon>Eukaryota</taxon>
        <taxon>Viridiplantae</taxon>
        <taxon>Streptophyta</taxon>
        <taxon>Embryophyta</taxon>
        <taxon>Tracheophyta</taxon>
        <taxon>Spermatophyta</taxon>
        <taxon>Magnoliopsida</taxon>
        <taxon>eudicotyledons</taxon>
        <taxon>Gunneridae</taxon>
        <taxon>Pentapetalae</taxon>
        <taxon>rosids</taxon>
        <taxon>Vitales</taxon>
        <taxon>Vitaceae</taxon>
        <taxon>Viteae</taxon>
        <taxon>Vitis</taxon>
    </lineage>
</organism>
<evidence type="ECO:0000256" key="1">
    <source>
        <dbReference type="ARBA" id="ARBA00022723"/>
    </source>
</evidence>
<dbReference type="AlphaFoldDB" id="A0A438FRG5"/>
<keyword evidence="2" id="KW-0378">Hydrolase</keyword>